<proteinExistence type="predicted"/>
<dbReference type="RefSeq" id="WP_149332464.1">
    <property type="nucleotide sequence ID" value="NZ_QOVF01000002.1"/>
</dbReference>
<evidence type="ECO:0000313" key="2">
    <source>
        <dbReference type="EMBL" id="KAA0695097.1"/>
    </source>
</evidence>
<dbReference type="EMBL" id="QOVF01000002">
    <property type="protein sequence ID" value="KAA0695097.1"/>
    <property type="molecule type" value="Genomic_DNA"/>
</dbReference>
<accession>A0A7V7GUF9</accession>
<keyword evidence="1" id="KW-0812">Transmembrane</keyword>
<name>A0A7V7GUF9_9GAMM</name>
<keyword evidence="1" id="KW-0472">Membrane</keyword>
<protein>
    <recommendedName>
        <fullName evidence="4">Multidrug transporter</fullName>
    </recommendedName>
</protein>
<evidence type="ECO:0008006" key="4">
    <source>
        <dbReference type="Google" id="ProtNLM"/>
    </source>
</evidence>
<dbReference type="Proteomes" id="UP000463138">
    <property type="component" value="Unassembled WGS sequence"/>
</dbReference>
<sequence length="154" mass="17152">MALGIALFLIWVVLLLRFPRIMLPISGAVAALALLVAAALGLRHWYTGNLVDHLHTSVAFQPDDCAFGKPLRVLIENRSDRTATLIRWQLTATQPDYNTNLVDIGITDATYQTEQALPPGQQWQGCYRVPPLRSGAHAADLDYRLDRLNADFQD</sequence>
<feature type="transmembrane region" description="Helical" evidence="1">
    <location>
        <begin position="27"/>
        <end position="46"/>
    </location>
</feature>
<dbReference type="AlphaFoldDB" id="A0A7V7GUF9"/>
<dbReference type="OrthoDB" id="7024310at2"/>
<organism evidence="2 3">
    <name type="scientific">Halopseudomonas laoshanensis</name>
    <dbReference type="NCBI Taxonomy" id="2268758"/>
    <lineage>
        <taxon>Bacteria</taxon>
        <taxon>Pseudomonadati</taxon>
        <taxon>Pseudomonadota</taxon>
        <taxon>Gammaproteobacteria</taxon>
        <taxon>Pseudomonadales</taxon>
        <taxon>Pseudomonadaceae</taxon>
        <taxon>Halopseudomonas</taxon>
    </lineage>
</organism>
<evidence type="ECO:0000256" key="1">
    <source>
        <dbReference type="SAM" id="Phobius"/>
    </source>
</evidence>
<keyword evidence="1" id="KW-1133">Transmembrane helix</keyword>
<evidence type="ECO:0000313" key="3">
    <source>
        <dbReference type="Proteomes" id="UP000463138"/>
    </source>
</evidence>
<reference evidence="2 3" key="1">
    <citation type="submission" date="2018-07" db="EMBL/GenBank/DDBJ databases">
        <title>Pseudomonas laoshanensis sp. nov., isolated from soil.</title>
        <authorList>
            <person name="Sun J."/>
            <person name="Yu L."/>
            <person name="Wang M."/>
            <person name="Zhang C."/>
        </authorList>
    </citation>
    <scope>NUCLEOTIDE SEQUENCE [LARGE SCALE GENOMIC DNA]</scope>
    <source>
        <strain evidence="2 3">Y22</strain>
    </source>
</reference>
<gene>
    <name evidence="2" type="ORF">DT594_09595</name>
</gene>
<keyword evidence="3" id="KW-1185">Reference proteome</keyword>
<comment type="caution">
    <text evidence="2">The sequence shown here is derived from an EMBL/GenBank/DDBJ whole genome shotgun (WGS) entry which is preliminary data.</text>
</comment>